<evidence type="ECO:0000256" key="1">
    <source>
        <dbReference type="SAM" id="MobiDB-lite"/>
    </source>
</evidence>
<dbReference type="EMBL" id="BJTG01000003">
    <property type="protein sequence ID" value="GEJ56738.1"/>
    <property type="molecule type" value="Genomic_DNA"/>
</dbReference>
<name>A0A7I9VKN0_9BACT</name>
<feature type="compositionally biased region" description="Pro residues" evidence="1">
    <location>
        <begin position="577"/>
        <end position="587"/>
    </location>
</feature>
<proteinExistence type="predicted"/>
<accession>A0A7I9VKN0</accession>
<feature type="region of interest" description="Disordered" evidence="1">
    <location>
        <begin position="525"/>
        <end position="587"/>
    </location>
</feature>
<organism evidence="2 3">
    <name type="scientific">Anaeromyxobacter diazotrophicus</name>
    <dbReference type="NCBI Taxonomy" id="2590199"/>
    <lineage>
        <taxon>Bacteria</taxon>
        <taxon>Pseudomonadati</taxon>
        <taxon>Myxococcota</taxon>
        <taxon>Myxococcia</taxon>
        <taxon>Myxococcales</taxon>
        <taxon>Cystobacterineae</taxon>
        <taxon>Anaeromyxobacteraceae</taxon>
        <taxon>Anaeromyxobacter</taxon>
    </lineage>
</organism>
<gene>
    <name evidence="2" type="ORF">AMYX_14790</name>
</gene>
<dbReference type="AlphaFoldDB" id="A0A7I9VKN0"/>
<reference evidence="3" key="1">
    <citation type="journal article" date="2020" name="Appl. Environ. Microbiol.">
        <title>Diazotrophic Anaeromyxobacter Isolates from Soils.</title>
        <authorList>
            <person name="Masuda Y."/>
            <person name="Yamanaka H."/>
            <person name="Xu Z.X."/>
            <person name="Shiratori Y."/>
            <person name="Aono T."/>
            <person name="Amachi S."/>
            <person name="Senoo K."/>
            <person name="Itoh H."/>
        </authorList>
    </citation>
    <scope>NUCLEOTIDE SEQUENCE [LARGE SCALE GENOMIC DNA]</scope>
    <source>
        <strain evidence="3">R267</strain>
    </source>
</reference>
<evidence type="ECO:0000313" key="3">
    <source>
        <dbReference type="Proteomes" id="UP000503640"/>
    </source>
</evidence>
<comment type="caution">
    <text evidence="2">The sequence shown here is derived from an EMBL/GenBank/DDBJ whole genome shotgun (WGS) entry which is preliminary data.</text>
</comment>
<feature type="compositionally biased region" description="Low complexity" evidence="1">
    <location>
        <begin position="548"/>
        <end position="560"/>
    </location>
</feature>
<protein>
    <submittedName>
        <fullName evidence="2">Uncharacterized protein</fullName>
    </submittedName>
</protein>
<dbReference type="RefSeq" id="WP_176064220.1">
    <property type="nucleotide sequence ID" value="NZ_BJTG01000003.1"/>
</dbReference>
<sequence length="922" mass="93324">MAELPTPNDAPAHASGLELRLERGGAYVALPAGALAPGLELVALALEVPGVRLPFDVSAGAAQFHGRLCELDRAEVAARPEALSAAVAPLAEPGSGLARLDLAPRAGFLEAAGALADGTPFTLKAALLAEEGGARLLLRLHAPRLYAPSRVPAARLPALVARALRGLADGEPEGGALRLDPLPALLRRTLPGRGFKLPRAAAARLARAEVEAGGVRLVWDRAAAAPAPADPDLLLELEGARVFADAERLLAAGDLGGALAAYRALDRAQAAHPFASARLVSLLALDPSHGAEALAAATAAVARRPDDAGALAALAQVRAGRGEPAAASQALAAAAAAAARHGEESSALAAAEACLALGPAAEPAALARAAELALGLRKDHLAALRALVALGERGEDREALLRACRRLAAYAPDTEEKAAAHARLGRLLAADLPAARLHLDHAARLARAPETLRALARTCDEAGEHLRAVRALDRLRDEALARGETALAAEAEEEAAVSWEKAGQPENAALRREEAARLRRAALPPLPALSPEGGEGDSQVVIPPGAPGAPATPATPAAPAHGVSSPSPREAGGGASPTPPAPAAAPLPPALSEALAAARAAPLDPAALAPLARHAASAAPWRAPAERRRLELLARTAAALGAFAEGIPLADEDASPREPPPALRAAVAHPSSRGALPRLLALLAPALEPLYQSGLAHRGVGPADALGPAHAPELLALLAAARRALGARACAAYLRGEGGLEVQLENTQPPSLVLGRELARAPAPAARFLLARGLALVDLGWALAGRLGPEARGLLCELACRFAGGALAAPAIPAARAEALLAALTRTVPAAIRSEAAALGAAASAELAVTPQPQLAAAARRTASRLALLHAGAPGAALAALVESERPLRERPRPEALAHGDVRDLAAFALTDVWLDFRAEGP</sequence>
<dbReference type="Proteomes" id="UP000503640">
    <property type="component" value="Unassembled WGS sequence"/>
</dbReference>
<keyword evidence="3" id="KW-1185">Reference proteome</keyword>
<evidence type="ECO:0000313" key="2">
    <source>
        <dbReference type="EMBL" id="GEJ56738.1"/>
    </source>
</evidence>